<dbReference type="Proteomes" id="UP000235116">
    <property type="component" value="Chromosome"/>
</dbReference>
<dbReference type="InterPro" id="IPR002347">
    <property type="entry name" value="SDR_fam"/>
</dbReference>
<dbReference type="RefSeq" id="WP_101893749.1">
    <property type="nucleotide sequence ID" value="NZ_CP022684.1"/>
</dbReference>
<keyword evidence="4" id="KW-1185">Reference proteome</keyword>
<comment type="similarity">
    <text evidence="1">Belongs to the short-chain dehydrogenases/reductases (SDR) family.</text>
</comment>
<dbReference type="InterPro" id="IPR036291">
    <property type="entry name" value="NAD(P)-bd_dom_sf"/>
</dbReference>
<dbReference type="Gene3D" id="3.40.50.720">
    <property type="entry name" value="NAD(P)-binding Rossmann-like Domain"/>
    <property type="match status" value="1"/>
</dbReference>
<evidence type="ECO:0000259" key="2">
    <source>
        <dbReference type="SMART" id="SM00822"/>
    </source>
</evidence>
<dbReference type="CDD" id="cd05233">
    <property type="entry name" value="SDR_c"/>
    <property type="match status" value="1"/>
</dbReference>
<evidence type="ECO:0000256" key="1">
    <source>
        <dbReference type="ARBA" id="ARBA00006484"/>
    </source>
</evidence>
<dbReference type="PRINTS" id="PR00081">
    <property type="entry name" value="GDHRDH"/>
</dbReference>
<evidence type="ECO:0000313" key="4">
    <source>
        <dbReference type="Proteomes" id="UP000235116"/>
    </source>
</evidence>
<sequence length="261" mass="27579">MASTAPHNSLNNCLQGKVALITGAGQGVGQGIALAMADAGANIVVAGRTLDKLQHTCDLIRERGCEAVPVQCNVMSAESLQNTVDVALETFGTVDILVNNAQETCLGTLLDLTEETLDAGWQSGPKATFRMMKLCYPHLKGGGCIVNLASTSAKRWDSSGYGAYAAAKDAIKALTRAAACEWAKDGIRSNVILPLASSPGLQRWIEQNPRESKPFIRSLPMQRVGDCEQDIGRFVASLCSDNSAYINGQSIAIDGGQAYMG</sequence>
<dbReference type="KEGG" id="kak:Kalk_08160"/>
<protein>
    <submittedName>
        <fullName evidence="3">3-oxoacyl-ACP reductase</fullName>
    </submittedName>
</protein>
<dbReference type="PRINTS" id="PR00080">
    <property type="entry name" value="SDRFAMILY"/>
</dbReference>
<dbReference type="SUPFAM" id="SSF51735">
    <property type="entry name" value="NAD(P)-binding Rossmann-fold domains"/>
    <property type="match status" value="1"/>
</dbReference>
<dbReference type="FunFam" id="3.40.50.720:FF:000084">
    <property type="entry name" value="Short-chain dehydrogenase reductase"/>
    <property type="match status" value="1"/>
</dbReference>
<dbReference type="OrthoDB" id="6224301at2"/>
<accession>A0A2K9LJQ1</accession>
<dbReference type="AlphaFoldDB" id="A0A2K9LJQ1"/>
<dbReference type="PANTHER" id="PTHR43943:SF2">
    <property type="entry name" value="DEHYDROGENASE_REDUCTASE 4"/>
    <property type="match status" value="1"/>
</dbReference>
<feature type="domain" description="Ketoreductase" evidence="2">
    <location>
        <begin position="17"/>
        <end position="207"/>
    </location>
</feature>
<dbReference type="EMBL" id="CP022684">
    <property type="protein sequence ID" value="AUM12391.1"/>
    <property type="molecule type" value="Genomic_DNA"/>
</dbReference>
<dbReference type="Pfam" id="PF13561">
    <property type="entry name" value="adh_short_C2"/>
    <property type="match status" value="1"/>
</dbReference>
<gene>
    <name evidence="3" type="ORF">Kalk_08160</name>
</gene>
<evidence type="ECO:0000313" key="3">
    <source>
        <dbReference type="EMBL" id="AUM12391.1"/>
    </source>
</evidence>
<reference evidence="4" key="1">
    <citation type="submission" date="2017-08" db="EMBL/GenBank/DDBJ databases">
        <title>Direct submision.</title>
        <authorList>
            <person name="Kim S.-J."/>
            <person name="Rhee S.-K."/>
        </authorList>
    </citation>
    <scope>NUCLEOTIDE SEQUENCE [LARGE SCALE GENOMIC DNA]</scope>
    <source>
        <strain evidence="4">GI5</strain>
    </source>
</reference>
<dbReference type="InterPro" id="IPR057326">
    <property type="entry name" value="KR_dom"/>
</dbReference>
<name>A0A2K9LJQ1_9GAMM</name>
<dbReference type="SMART" id="SM00822">
    <property type="entry name" value="PKS_KR"/>
    <property type="match status" value="1"/>
</dbReference>
<organism evidence="3 4">
    <name type="scientific">Ketobacter alkanivorans</name>
    <dbReference type="NCBI Taxonomy" id="1917421"/>
    <lineage>
        <taxon>Bacteria</taxon>
        <taxon>Pseudomonadati</taxon>
        <taxon>Pseudomonadota</taxon>
        <taxon>Gammaproteobacteria</taxon>
        <taxon>Pseudomonadales</taxon>
        <taxon>Ketobacteraceae</taxon>
        <taxon>Ketobacter</taxon>
    </lineage>
</organism>
<proteinExistence type="inferred from homology"/>
<dbReference type="PANTHER" id="PTHR43943">
    <property type="entry name" value="DEHYDROGENASE/REDUCTASE (SDR FAMILY) MEMBER 4"/>
    <property type="match status" value="1"/>
</dbReference>